<sequence>MCATAFSVSPILRLKRSSQSGNKVMTAAWQTVYSQNQAYAWIFGSGRIDLTNMAAGDSIEIRVSSRQIAGGAYAIEDMMDYDDAQPTNKQKVTIGSFIDTFGVIVEMRQTAVAVALLTLYCEFSDAIR</sequence>
<proteinExistence type="predicted"/>
<dbReference type="AlphaFoldDB" id="A0A0F9B7D8"/>
<dbReference type="EMBL" id="LAZR01039208">
    <property type="protein sequence ID" value="KKL17570.1"/>
    <property type="molecule type" value="Genomic_DNA"/>
</dbReference>
<comment type="caution">
    <text evidence="1">The sequence shown here is derived from an EMBL/GenBank/DDBJ whole genome shotgun (WGS) entry which is preliminary data.</text>
</comment>
<reference evidence="1" key="1">
    <citation type="journal article" date="2015" name="Nature">
        <title>Complex archaea that bridge the gap between prokaryotes and eukaryotes.</title>
        <authorList>
            <person name="Spang A."/>
            <person name="Saw J.H."/>
            <person name="Jorgensen S.L."/>
            <person name="Zaremba-Niedzwiedzka K."/>
            <person name="Martijn J."/>
            <person name="Lind A.E."/>
            <person name="van Eijk R."/>
            <person name="Schleper C."/>
            <person name="Guy L."/>
            <person name="Ettema T.J."/>
        </authorList>
    </citation>
    <scope>NUCLEOTIDE SEQUENCE</scope>
</reference>
<name>A0A0F9B7D8_9ZZZZ</name>
<accession>A0A0F9B7D8</accession>
<organism evidence="1">
    <name type="scientific">marine sediment metagenome</name>
    <dbReference type="NCBI Taxonomy" id="412755"/>
    <lineage>
        <taxon>unclassified sequences</taxon>
        <taxon>metagenomes</taxon>
        <taxon>ecological metagenomes</taxon>
    </lineage>
</organism>
<evidence type="ECO:0000313" key="1">
    <source>
        <dbReference type="EMBL" id="KKL17570.1"/>
    </source>
</evidence>
<gene>
    <name evidence="1" type="ORF">LCGC14_2484230</name>
</gene>
<protein>
    <submittedName>
        <fullName evidence="1">Uncharacterized protein</fullName>
    </submittedName>
</protein>